<keyword evidence="15" id="KW-1185">Reference proteome</keyword>
<keyword evidence="10" id="KW-0479">Metal-binding</keyword>
<evidence type="ECO:0000256" key="4">
    <source>
        <dbReference type="ARBA" id="ARBA00022475"/>
    </source>
</evidence>
<evidence type="ECO:0000256" key="12">
    <source>
        <dbReference type="SAM" id="Phobius"/>
    </source>
</evidence>
<dbReference type="InterPro" id="IPR012160">
    <property type="entry name" value="LtaS-like"/>
</dbReference>
<feature type="transmembrane region" description="Helical" evidence="12">
    <location>
        <begin position="78"/>
        <end position="97"/>
    </location>
</feature>
<feature type="binding site" evidence="10">
    <location>
        <position position="438"/>
    </location>
    <ligand>
        <name>substrate</name>
    </ligand>
</feature>
<dbReference type="InterPro" id="IPR017850">
    <property type="entry name" value="Alkaline_phosphatase_core_sf"/>
</dbReference>
<evidence type="ECO:0000256" key="5">
    <source>
        <dbReference type="ARBA" id="ARBA00022692"/>
    </source>
</evidence>
<dbReference type="CDD" id="cd16015">
    <property type="entry name" value="LTA_synthase"/>
    <property type="match status" value="1"/>
</dbReference>
<comment type="similarity">
    <text evidence="3 8">Belongs to the LTA synthase family.</text>
</comment>
<reference evidence="14 15" key="1">
    <citation type="submission" date="2019-07" db="EMBL/GenBank/DDBJ databases">
        <authorList>
            <person name="Kim J."/>
        </authorList>
    </citation>
    <scope>NUCLEOTIDE SEQUENCE [LARGE SCALE GENOMIC DNA]</scope>
    <source>
        <strain evidence="14 15">N4</strain>
    </source>
</reference>
<evidence type="ECO:0000256" key="9">
    <source>
        <dbReference type="PIRSR" id="PIRSR005091-1"/>
    </source>
</evidence>
<keyword evidence="4 8" id="KW-1003">Cell membrane</keyword>
<dbReference type="EMBL" id="VNJK01000001">
    <property type="protein sequence ID" value="TVX92522.1"/>
    <property type="molecule type" value="Genomic_DNA"/>
</dbReference>
<dbReference type="Gene3D" id="3.30.1120.170">
    <property type="match status" value="1"/>
</dbReference>
<evidence type="ECO:0000313" key="15">
    <source>
        <dbReference type="Proteomes" id="UP000318102"/>
    </source>
</evidence>
<evidence type="ECO:0000256" key="3">
    <source>
        <dbReference type="ARBA" id="ARBA00009983"/>
    </source>
</evidence>
<name>A0A559IY07_9BACL</name>
<dbReference type="SUPFAM" id="SSF53649">
    <property type="entry name" value="Alkaline phosphatase-like"/>
    <property type="match status" value="1"/>
</dbReference>
<dbReference type="PANTHER" id="PTHR47371:SF3">
    <property type="entry name" value="PHOSPHOGLYCEROL TRANSFERASE I"/>
    <property type="match status" value="1"/>
</dbReference>
<keyword evidence="5 12" id="KW-0812">Transmembrane</keyword>
<dbReference type="Proteomes" id="UP000318102">
    <property type="component" value="Unassembled WGS sequence"/>
</dbReference>
<feature type="binding site" evidence="11">
    <location>
        <position position="498"/>
    </location>
    <ligand>
        <name>Mn(2+)</name>
        <dbReference type="ChEBI" id="CHEBI:29035"/>
    </ligand>
</feature>
<accession>A0A559IY07</accession>
<keyword evidence="10" id="KW-0464">Manganese</keyword>
<feature type="transmembrane region" description="Helical" evidence="12">
    <location>
        <begin position="135"/>
        <end position="151"/>
    </location>
</feature>
<comment type="caution">
    <text evidence="14">The sequence shown here is derived from an EMBL/GenBank/DDBJ whole genome shotgun (WGS) entry which is preliminary data.</text>
</comment>
<gene>
    <name evidence="14" type="ORF">FPZ44_05300</name>
</gene>
<dbReference type="PIRSF" id="PIRSF005091">
    <property type="entry name" value="Mmb_sulf_HI1246"/>
    <property type="match status" value="1"/>
</dbReference>
<comment type="pathway">
    <text evidence="2">Cell wall biogenesis; lipoteichoic acid biosynthesis.</text>
</comment>
<keyword evidence="7 8" id="KW-0472">Membrane</keyword>
<evidence type="ECO:0000256" key="11">
    <source>
        <dbReference type="PIRSR" id="PIRSR005091-3"/>
    </source>
</evidence>
<dbReference type="GO" id="GO:0005886">
    <property type="term" value="C:plasma membrane"/>
    <property type="evidence" value="ECO:0007669"/>
    <property type="project" value="UniProtKB-SubCell"/>
</dbReference>
<dbReference type="GO" id="GO:0046872">
    <property type="term" value="F:metal ion binding"/>
    <property type="evidence" value="ECO:0007669"/>
    <property type="project" value="UniProtKB-KW"/>
</dbReference>
<feature type="transmembrane region" description="Helical" evidence="12">
    <location>
        <begin position="171"/>
        <end position="191"/>
    </location>
</feature>
<proteinExistence type="inferred from homology"/>
<feature type="transmembrane region" description="Helical" evidence="12">
    <location>
        <begin position="54"/>
        <end position="72"/>
    </location>
</feature>
<dbReference type="InterPro" id="IPR000917">
    <property type="entry name" value="Sulfatase_N"/>
</dbReference>
<evidence type="ECO:0000256" key="10">
    <source>
        <dbReference type="PIRSR" id="PIRSR005091-2"/>
    </source>
</evidence>
<evidence type="ECO:0000256" key="7">
    <source>
        <dbReference type="ARBA" id="ARBA00023136"/>
    </source>
</evidence>
<feature type="active site" evidence="9">
    <location>
        <position position="324"/>
    </location>
</feature>
<feature type="transmembrane region" description="Helical" evidence="12">
    <location>
        <begin position="16"/>
        <end position="33"/>
    </location>
</feature>
<feature type="binding site" evidence="11">
    <location>
        <position position="282"/>
    </location>
    <ligand>
        <name>Mn(2+)</name>
        <dbReference type="ChEBI" id="CHEBI:29035"/>
    </ligand>
</feature>
<feature type="binding site" evidence="11">
    <location>
        <position position="497"/>
    </location>
    <ligand>
        <name>Mn(2+)</name>
        <dbReference type="ChEBI" id="CHEBI:29035"/>
    </ligand>
</feature>
<evidence type="ECO:0000259" key="13">
    <source>
        <dbReference type="Pfam" id="PF00884"/>
    </source>
</evidence>
<dbReference type="Gene3D" id="3.40.720.10">
    <property type="entry name" value="Alkaline Phosphatase, subunit A"/>
    <property type="match status" value="1"/>
</dbReference>
<dbReference type="InterPro" id="IPR050448">
    <property type="entry name" value="OpgB/LTA_synthase_biosynth"/>
</dbReference>
<evidence type="ECO:0000256" key="8">
    <source>
        <dbReference type="PIRNR" id="PIRNR005091"/>
    </source>
</evidence>
<protein>
    <submittedName>
        <fullName evidence="14">LTA synthase family protein</fullName>
    </submittedName>
</protein>
<dbReference type="PANTHER" id="PTHR47371">
    <property type="entry name" value="LIPOTEICHOIC ACID SYNTHASE"/>
    <property type="match status" value="1"/>
</dbReference>
<feature type="binding site" evidence="11">
    <location>
        <position position="324"/>
    </location>
    <ligand>
        <name>Mn(2+)</name>
        <dbReference type="ChEBI" id="CHEBI:29035"/>
    </ligand>
</feature>
<comment type="subcellular location">
    <subcellularLocation>
        <location evidence="1">Cell membrane</location>
        <topology evidence="1">Multi-pass membrane protein</topology>
    </subcellularLocation>
</comment>
<evidence type="ECO:0000256" key="1">
    <source>
        <dbReference type="ARBA" id="ARBA00004651"/>
    </source>
</evidence>
<evidence type="ECO:0000256" key="6">
    <source>
        <dbReference type="ARBA" id="ARBA00022989"/>
    </source>
</evidence>
<evidence type="ECO:0000313" key="14">
    <source>
        <dbReference type="EMBL" id="TVX92522.1"/>
    </source>
</evidence>
<evidence type="ECO:0000256" key="2">
    <source>
        <dbReference type="ARBA" id="ARBA00004936"/>
    </source>
</evidence>
<dbReference type="AlphaFoldDB" id="A0A559IY07"/>
<organism evidence="14 15">
    <name type="scientific">Paenibacillus agilis</name>
    <dbReference type="NCBI Taxonomy" id="3020863"/>
    <lineage>
        <taxon>Bacteria</taxon>
        <taxon>Bacillati</taxon>
        <taxon>Bacillota</taxon>
        <taxon>Bacilli</taxon>
        <taxon>Bacillales</taxon>
        <taxon>Paenibacillaceae</taxon>
        <taxon>Paenibacillus</taxon>
    </lineage>
</organism>
<sequence>MSSSSFRFSTLKMSRWMTVSGIAFILFLGVMLWKCIILNETLAIPNMATDSSDIYVTLGALFILGGWTWWLPRHWRPIAFIVLNVLLTLLLFSDLVYYRYFQDFITVPVLMQAGQVSALGGSILSLIFWGDIVYFIDWFILIPFHIIQFRLMKQERKEKQQYSIKNKKNIIWMRLSIGTLTLVIGSIMLYMPVQKTTSTWAKGLLASNWWNPAVYNITGLYGFHGYDIYRYAKENWFADKSITEEEKQQAKQWFDNHAPMLKGPSSTFGKYKGSNVIVIQAEAFENFVINQTINGQEITPNLNALLKDSMYMNRFFHQTGQGRTSDADLAVQTSLHPLPTGSVFIRYPDHTYDALPGVLKENGYSTGAFHAYEGSFWNRYVMYEKFGYDYFMSKKDYQMDEPLGWSLGDRSFFKQSVERIAAEQKQPFYSFMIGLTSHHPYTMPDTYTALNVAPFDKTIFGEYLRSIHYVDAAVGSLIEDLKKRGLWDNTILMFYGDHDNSILEREPLAQLLGHEISDLDMLEMKNQVPLIVHLPDGAEAGVYNQVTGQMDIAPTLLHWLGIDPTSKFYMGSNLQAEGERLVVLRTGAATNGDLFFVPSADGVFQNGKCYDYKTRELIDVEPCKPLHDEAKLRLKLSDLVITRNVIPQLRPAS</sequence>
<dbReference type="RefSeq" id="WP_144988064.1">
    <property type="nucleotide sequence ID" value="NZ_VNJK01000001.1"/>
</dbReference>
<dbReference type="OrthoDB" id="5901192at2"/>
<keyword evidence="6 12" id="KW-1133">Transmembrane helix</keyword>
<dbReference type="Pfam" id="PF00884">
    <property type="entry name" value="Sulfatase"/>
    <property type="match status" value="1"/>
</dbReference>
<feature type="domain" description="Sulfatase N-terminal" evidence="13">
    <location>
        <begin position="274"/>
        <end position="562"/>
    </location>
</feature>